<dbReference type="AlphaFoldDB" id="A0A4P7GK25"/>
<dbReference type="KEGG" id="noy:EXE57_08705"/>
<proteinExistence type="predicted"/>
<dbReference type="EMBL" id="CP038267">
    <property type="protein sequence ID" value="QBR92356.1"/>
    <property type="molecule type" value="Genomic_DNA"/>
</dbReference>
<reference evidence="5 6" key="1">
    <citation type="submission" date="2019-03" db="EMBL/GenBank/DDBJ databases">
        <title>Three New Species of Nocardioides, Nocardioides euryhalodurans sp. nov., Nocardioides seonyuensis sp. nov. and Nocardioides eburneoflavus sp. nov., Iolated from Soil.</title>
        <authorList>
            <person name="Roh S.G."/>
            <person name="Lee C."/>
            <person name="Kim M.-K."/>
            <person name="Kim S.B."/>
        </authorList>
    </citation>
    <scope>NUCLEOTIDE SEQUENCE [LARGE SCALE GENOMIC DNA]</scope>
    <source>
        <strain evidence="5 6">MMS17-SY117</strain>
    </source>
</reference>
<keyword evidence="6" id="KW-1185">Reference proteome</keyword>
<dbReference type="GO" id="GO:0003677">
    <property type="term" value="F:DNA binding"/>
    <property type="evidence" value="ECO:0007669"/>
    <property type="project" value="UniProtKB-KW"/>
</dbReference>
<dbReference type="InterPro" id="IPR023187">
    <property type="entry name" value="Tscrpt_reg_MarR-type_CS"/>
</dbReference>
<dbReference type="Proteomes" id="UP000294894">
    <property type="component" value="Chromosome"/>
</dbReference>
<protein>
    <submittedName>
        <fullName evidence="5">MarR family transcriptional regulator</fullName>
    </submittedName>
</protein>
<dbReference type="PROSITE" id="PS50995">
    <property type="entry name" value="HTH_MARR_2"/>
    <property type="match status" value="1"/>
</dbReference>
<name>A0A4P7GK25_9ACTN</name>
<dbReference type="InterPro" id="IPR036390">
    <property type="entry name" value="WH_DNA-bd_sf"/>
</dbReference>
<dbReference type="InterPro" id="IPR036388">
    <property type="entry name" value="WH-like_DNA-bd_sf"/>
</dbReference>
<gene>
    <name evidence="5" type="ORF">EXE57_08705</name>
</gene>
<dbReference type="SUPFAM" id="SSF46785">
    <property type="entry name" value="Winged helix' DNA-binding domain"/>
    <property type="match status" value="1"/>
</dbReference>
<dbReference type="OrthoDB" id="122135at2"/>
<organism evidence="5 6">
    <name type="scientific">Nocardioides euryhalodurans</name>
    <dbReference type="NCBI Taxonomy" id="2518370"/>
    <lineage>
        <taxon>Bacteria</taxon>
        <taxon>Bacillati</taxon>
        <taxon>Actinomycetota</taxon>
        <taxon>Actinomycetes</taxon>
        <taxon>Propionibacteriales</taxon>
        <taxon>Nocardioidaceae</taxon>
        <taxon>Nocardioides</taxon>
    </lineage>
</organism>
<keyword evidence="3" id="KW-0804">Transcription</keyword>
<dbReference type="GO" id="GO:0003700">
    <property type="term" value="F:DNA-binding transcription factor activity"/>
    <property type="evidence" value="ECO:0007669"/>
    <property type="project" value="InterPro"/>
</dbReference>
<evidence type="ECO:0000313" key="6">
    <source>
        <dbReference type="Proteomes" id="UP000294894"/>
    </source>
</evidence>
<dbReference type="PROSITE" id="PS01117">
    <property type="entry name" value="HTH_MARR_1"/>
    <property type="match status" value="1"/>
</dbReference>
<evidence type="ECO:0000313" key="5">
    <source>
        <dbReference type="EMBL" id="QBR92356.1"/>
    </source>
</evidence>
<keyword evidence="1" id="KW-0805">Transcription regulation</keyword>
<dbReference type="GO" id="GO:0006950">
    <property type="term" value="P:response to stress"/>
    <property type="evidence" value="ECO:0007669"/>
    <property type="project" value="TreeGrafter"/>
</dbReference>
<evidence type="ECO:0000256" key="3">
    <source>
        <dbReference type="ARBA" id="ARBA00023163"/>
    </source>
</evidence>
<dbReference type="InterPro" id="IPR039422">
    <property type="entry name" value="MarR/SlyA-like"/>
</dbReference>
<dbReference type="SMART" id="SM00347">
    <property type="entry name" value="HTH_MARR"/>
    <property type="match status" value="1"/>
</dbReference>
<evidence type="ECO:0000256" key="2">
    <source>
        <dbReference type="ARBA" id="ARBA00023125"/>
    </source>
</evidence>
<dbReference type="PANTHER" id="PTHR33164">
    <property type="entry name" value="TRANSCRIPTIONAL REGULATOR, MARR FAMILY"/>
    <property type="match status" value="1"/>
</dbReference>
<dbReference type="Gene3D" id="1.10.10.10">
    <property type="entry name" value="Winged helix-like DNA-binding domain superfamily/Winged helix DNA-binding domain"/>
    <property type="match status" value="1"/>
</dbReference>
<evidence type="ECO:0000259" key="4">
    <source>
        <dbReference type="PROSITE" id="PS50995"/>
    </source>
</evidence>
<dbReference type="InterPro" id="IPR000835">
    <property type="entry name" value="HTH_MarR-typ"/>
</dbReference>
<sequence>MSDDSPSRADALRGIEREVGVLIRRVRRVIRVVAGEVHPDLQPAAYLLLAQVQENGPLRSSVLVDSTGVDKGAVSRQIQQLVDLGLVDRAPDPHDGRATLVSLTDEARSRLERVRGERSERFDRRLAEWTAPELTSFAQQLARYNVALDDREA</sequence>
<keyword evidence="2" id="KW-0238">DNA-binding</keyword>
<dbReference type="RefSeq" id="WP_135076460.1">
    <property type="nucleotide sequence ID" value="NZ_CP038267.1"/>
</dbReference>
<accession>A0A4P7GK25</accession>
<dbReference type="Pfam" id="PF12802">
    <property type="entry name" value="MarR_2"/>
    <property type="match status" value="1"/>
</dbReference>
<feature type="domain" description="HTH marR-type" evidence="4">
    <location>
        <begin position="16"/>
        <end position="146"/>
    </location>
</feature>
<evidence type="ECO:0000256" key="1">
    <source>
        <dbReference type="ARBA" id="ARBA00023015"/>
    </source>
</evidence>
<dbReference type="PANTHER" id="PTHR33164:SF57">
    <property type="entry name" value="MARR-FAMILY TRANSCRIPTIONAL REGULATOR"/>
    <property type="match status" value="1"/>
</dbReference>